<evidence type="ECO:0000259" key="1">
    <source>
        <dbReference type="Pfam" id="PF08818"/>
    </source>
</evidence>
<dbReference type="RefSeq" id="WP_130103253.1">
    <property type="nucleotide sequence ID" value="NZ_SDWW01000034.1"/>
</dbReference>
<dbReference type="EMBL" id="SDWW01000034">
    <property type="protein sequence ID" value="RYV50424.1"/>
    <property type="molecule type" value="Genomic_DNA"/>
</dbReference>
<proteinExistence type="predicted"/>
<gene>
    <name evidence="2" type="ORF">EUA98_13715</name>
</gene>
<dbReference type="Proteomes" id="UP000293764">
    <property type="component" value="Unassembled WGS sequence"/>
</dbReference>
<reference evidence="2 3" key="1">
    <citation type="submission" date="2019-01" db="EMBL/GenBank/DDBJ databases">
        <title>Novel species of Cellulomonas.</title>
        <authorList>
            <person name="Liu Q."/>
            <person name="Xin Y.-H."/>
        </authorList>
    </citation>
    <scope>NUCLEOTIDE SEQUENCE [LARGE SCALE GENOMIC DNA]</scope>
    <source>
        <strain evidence="2 3">HLT2-17</strain>
    </source>
</reference>
<dbReference type="OrthoDB" id="9811812at2"/>
<sequence>MSDAVLQTYLAGVDARAVPVVTALDDVIRTTHPELEAALKYKMLMYSLHGDWRTWVCALDVTGKGVGLRFLYGVLLDDPRAVLRAGSSVLKTWDLGFDDDVDPVAVGAYVDEAVTKYAAYKANPDEILASSRATAKPARPPRSRE</sequence>
<dbReference type="Pfam" id="PF08818">
    <property type="entry name" value="DUF1801"/>
    <property type="match status" value="1"/>
</dbReference>
<comment type="caution">
    <text evidence="2">The sequence shown here is derived from an EMBL/GenBank/DDBJ whole genome shotgun (WGS) entry which is preliminary data.</text>
</comment>
<feature type="domain" description="YdhG-like" evidence="1">
    <location>
        <begin position="20"/>
        <end position="114"/>
    </location>
</feature>
<organism evidence="2 3">
    <name type="scientific">Pengzhenrongella frigida</name>
    <dbReference type="NCBI Taxonomy" id="1259133"/>
    <lineage>
        <taxon>Bacteria</taxon>
        <taxon>Bacillati</taxon>
        <taxon>Actinomycetota</taxon>
        <taxon>Actinomycetes</taxon>
        <taxon>Micrococcales</taxon>
        <taxon>Pengzhenrongella</taxon>
    </lineage>
</organism>
<dbReference type="AlphaFoldDB" id="A0A4V1ZH11"/>
<protein>
    <submittedName>
        <fullName evidence="2">DUF1801 domain-containing protein</fullName>
    </submittedName>
</protein>
<evidence type="ECO:0000313" key="2">
    <source>
        <dbReference type="EMBL" id="RYV50424.1"/>
    </source>
</evidence>
<name>A0A4V1ZH11_9MICO</name>
<keyword evidence="3" id="KW-1185">Reference proteome</keyword>
<dbReference type="SUPFAM" id="SSF159888">
    <property type="entry name" value="YdhG-like"/>
    <property type="match status" value="1"/>
</dbReference>
<evidence type="ECO:0000313" key="3">
    <source>
        <dbReference type="Proteomes" id="UP000293764"/>
    </source>
</evidence>
<dbReference type="InterPro" id="IPR014922">
    <property type="entry name" value="YdhG-like"/>
</dbReference>
<accession>A0A4V1ZH11</accession>